<feature type="region of interest" description="Disordered" evidence="1">
    <location>
        <begin position="53"/>
        <end position="80"/>
    </location>
</feature>
<protein>
    <recommendedName>
        <fullName evidence="4">Transposase</fullName>
    </recommendedName>
</protein>
<evidence type="ECO:0008006" key="4">
    <source>
        <dbReference type="Google" id="ProtNLM"/>
    </source>
</evidence>
<evidence type="ECO:0000256" key="1">
    <source>
        <dbReference type="SAM" id="MobiDB-lite"/>
    </source>
</evidence>
<proteinExistence type="predicted"/>
<comment type="caution">
    <text evidence="2">The sequence shown here is derived from an EMBL/GenBank/DDBJ whole genome shotgun (WGS) entry which is preliminary data.</text>
</comment>
<dbReference type="Proteomes" id="UP001501102">
    <property type="component" value="Unassembled WGS sequence"/>
</dbReference>
<dbReference type="EMBL" id="BAAAXZ010000077">
    <property type="protein sequence ID" value="GAA2924168.1"/>
    <property type="molecule type" value="Genomic_DNA"/>
</dbReference>
<dbReference type="RefSeq" id="WP_344962473.1">
    <property type="nucleotide sequence ID" value="NZ_BAAAXZ010000077.1"/>
</dbReference>
<gene>
    <name evidence="2" type="ORF">GCM10020221_20210</name>
</gene>
<accession>A0ABN3WPV7</accession>
<keyword evidence="3" id="KW-1185">Reference proteome</keyword>
<reference evidence="2 3" key="1">
    <citation type="journal article" date="2019" name="Int. J. Syst. Evol. Microbiol.">
        <title>The Global Catalogue of Microorganisms (GCM) 10K type strain sequencing project: providing services to taxonomists for standard genome sequencing and annotation.</title>
        <authorList>
            <consortium name="The Broad Institute Genomics Platform"/>
            <consortium name="The Broad Institute Genome Sequencing Center for Infectious Disease"/>
            <person name="Wu L."/>
            <person name="Ma J."/>
        </authorList>
    </citation>
    <scope>NUCLEOTIDE SEQUENCE [LARGE SCALE GENOMIC DNA]</scope>
    <source>
        <strain evidence="2 3">JCM 4087</strain>
    </source>
</reference>
<name>A0ABN3WPV7_STRTU</name>
<feature type="compositionally biased region" description="Basic residues" evidence="1">
    <location>
        <begin position="59"/>
        <end position="73"/>
    </location>
</feature>
<organism evidence="2 3">
    <name type="scientific">Streptomyces thioluteus</name>
    <dbReference type="NCBI Taxonomy" id="66431"/>
    <lineage>
        <taxon>Bacteria</taxon>
        <taxon>Bacillati</taxon>
        <taxon>Actinomycetota</taxon>
        <taxon>Actinomycetes</taxon>
        <taxon>Kitasatosporales</taxon>
        <taxon>Streptomycetaceae</taxon>
        <taxon>Streptomyces</taxon>
    </lineage>
</organism>
<evidence type="ECO:0000313" key="2">
    <source>
        <dbReference type="EMBL" id="GAA2924168.1"/>
    </source>
</evidence>
<sequence length="195" mass="21141">MAAWGRRPAGQPVPPQLAHLDYRWPVRLGNAGQKGDGLIGYFRGDGLLDVLRGDDTGRGRRAHGLRRRDRPRHLPSLPADSTTQTHLTLLLDPLAAVHATTDVLPVTDLQLPSRFTRTALAAMRVAFRLSPVLTTARKLPTGSALAVPHPKSPQGTWDWAELTPASEWSHQPIVQIDQNAGWTRTAPSSAPASSA</sequence>
<evidence type="ECO:0000313" key="3">
    <source>
        <dbReference type="Proteomes" id="UP001501102"/>
    </source>
</evidence>